<evidence type="ECO:0008006" key="5">
    <source>
        <dbReference type="Google" id="ProtNLM"/>
    </source>
</evidence>
<accession>A0ABV0KQN7</accession>
<keyword evidence="2" id="KW-0472">Membrane</keyword>
<keyword evidence="2" id="KW-1133">Transmembrane helix</keyword>
<reference evidence="3 4" key="1">
    <citation type="submission" date="2022-04" db="EMBL/GenBank/DDBJ databases">
        <title>Positive selection, recombination, and allopatry shape intraspecific diversity of widespread and dominant cyanobacteria.</title>
        <authorList>
            <person name="Wei J."/>
            <person name="Shu W."/>
            <person name="Hu C."/>
        </authorList>
    </citation>
    <scope>NUCLEOTIDE SEQUENCE [LARGE SCALE GENOMIC DNA]</scope>
    <source>
        <strain evidence="3 4">AS-A4</strain>
    </source>
</reference>
<feature type="compositionally biased region" description="Basic and acidic residues" evidence="1">
    <location>
        <begin position="623"/>
        <end position="637"/>
    </location>
</feature>
<evidence type="ECO:0000313" key="4">
    <source>
        <dbReference type="Proteomes" id="UP001476950"/>
    </source>
</evidence>
<name>A0ABV0KQN7_9CYAN</name>
<feature type="compositionally biased region" description="Low complexity" evidence="1">
    <location>
        <begin position="638"/>
        <end position="648"/>
    </location>
</feature>
<dbReference type="RefSeq" id="WP_190449417.1">
    <property type="nucleotide sequence ID" value="NZ_JAMPLM010000031.1"/>
</dbReference>
<feature type="transmembrane region" description="Helical" evidence="2">
    <location>
        <begin position="82"/>
        <end position="102"/>
    </location>
</feature>
<feature type="region of interest" description="Disordered" evidence="1">
    <location>
        <begin position="623"/>
        <end position="665"/>
    </location>
</feature>
<evidence type="ECO:0000256" key="1">
    <source>
        <dbReference type="SAM" id="MobiDB-lite"/>
    </source>
</evidence>
<sequence length="665" mass="73303">MAGKTVKRSRVQAVKFRLQKAGKSKVEKQTADTVAKPAPTAASKERDRTARKQRGTNVVQPLRRPRFPAQVTKGLRFLAAPLVWLCLLAFCGGTGVAAFLWLTTLPPVPNCQTMPSPASDSEQLYCAEQASRSGKVEALLAGLALVKNWSPDHPLRHRANRDVTEWSKSLLAIADTKAGQGDLAGAIALAKKIPASSPLHADAQTALLGWQKAQNLGQTINAAIQRALKQQDWQTATLQMQALTRLDDEYARQNLNRLRQQLVTERTTYQQLQQARQIAASAPEDVVVIGKAIALAERLPASYARSAAQLDIQTWGQFLLNRLTAQLGQADMAGAIVSAQSLPFSLPLPPVARDLLWIGRAQPLATSNLMTTPLLEQFWQLWLPLSQVRQIRADSPLAAQTKVLIPRLEQQTQDLLQLQLAQTVGRLKQLPTLQSAIALVQPITPGRPRRLYAQTLIAQWRKEIQQLEDRPYVTQAQQLAAAGTLPKLNAAIAQARQVAPGRALRLEAQNLIAKWTRQIQTLEDQPILNQARALAKQNKLTEAIQTANKIRADRALYKDAQAAANDWIAQIQIAEDQSLLDEARALADRGRLTRAISLASEISYGRALYDDAQSAIARWSDQRDTILRERRSRRDEPSSLPEPSRPSSGYNSPVEAPDSQDLPPP</sequence>
<gene>
    <name evidence="3" type="ORF">NDI38_23090</name>
</gene>
<evidence type="ECO:0000256" key="2">
    <source>
        <dbReference type="SAM" id="Phobius"/>
    </source>
</evidence>
<dbReference type="Proteomes" id="UP001476950">
    <property type="component" value="Unassembled WGS sequence"/>
</dbReference>
<evidence type="ECO:0000313" key="3">
    <source>
        <dbReference type="EMBL" id="MEP1061321.1"/>
    </source>
</evidence>
<keyword evidence="2" id="KW-0812">Transmembrane</keyword>
<feature type="region of interest" description="Disordered" evidence="1">
    <location>
        <begin position="20"/>
        <end position="61"/>
    </location>
</feature>
<keyword evidence="4" id="KW-1185">Reference proteome</keyword>
<organism evidence="3 4">
    <name type="scientific">Stenomitos frigidus AS-A4</name>
    <dbReference type="NCBI Taxonomy" id="2933935"/>
    <lineage>
        <taxon>Bacteria</taxon>
        <taxon>Bacillati</taxon>
        <taxon>Cyanobacteriota</taxon>
        <taxon>Cyanophyceae</taxon>
        <taxon>Leptolyngbyales</taxon>
        <taxon>Leptolyngbyaceae</taxon>
        <taxon>Stenomitos</taxon>
    </lineage>
</organism>
<protein>
    <recommendedName>
        <fullName evidence="5">Chromosome segregation ATPase</fullName>
    </recommendedName>
</protein>
<dbReference type="EMBL" id="JAMPLM010000031">
    <property type="protein sequence ID" value="MEP1061321.1"/>
    <property type="molecule type" value="Genomic_DNA"/>
</dbReference>
<proteinExistence type="predicted"/>
<comment type="caution">
    <text evidence="3">The sequence shown here is derived from an EMBL/GenBank/DDBJ whole genome shotgun (WGS) entry which is preliminary data.</text>
</comment>